<feature type="compositionally biased region" description="Basic residues" evidence="1">
    <location>
        <begin position="12"/>
        <end position="21"/>
    </location>
</feature>
<feature type="compositionally biased region" description="Acidic residues" evidence="1">
    <location>
        <begin position="346"/>
        <end position="357"/>
    </location>
</feature>
<gene>
    <name evidence="3" type="ORF">H072_813</name>
</gene>
<dbReference type="OrthoDB" id="5350192at2759"/>
<feature type="compositionally biased region" description="Polar residues" evidence="1">
    <location>
        <begin position="362"/>
        <end position="371"/>
    </location>
</feature>
<evidence type="ECO:0000313" key="3">
    <source>
        <dbReference type="EMBL" id="EPS45163.1"/>
    </source>
</evidence>
<evidence type="ECO:0000256" key="1">
    <source>
        <dbReference type="SAM" id="MobiDB-lite"/>
    </source>
</evidence>
<feature type="region of interest" description="Disordered" evidence="1">
    <location>
        <begin position="342"/>
        <end position="371"/>
    </location>
</feature>
<dbReference type="OMA" id="FSDYAWM"/>
<dbReference type="STRING" id="1284197.S8C097"/>
<dbReference type="AlphaFoldDB" id="S8C097"/>
<accession>S8C097</accession>
<dbReference type="HOGENOM" id="CLU_063487_0_0_1"/>
<feature type="compositionally biased region" description="Basic and acidic residues" evidence="1">
    <location>
        <begin position="112"/>
        <end position="122"/>
    </location>
</feature>
<keyword evidence="4" id="KW-1185">Reference proteome</keyword>
<feature type="region of interest" description="Disordered" evidence="1">
    <location>
        <begin position="1"/>
        <end position="122"/>
    </location>
</feature>
<name>S8C097_DACHA</name>
<dbReference type="Proteomes" id="UP000015100">
    <property type="component" value="Unassembled WGS sequence"/>
</dbReference>
<comment type="caution">
    <text evidence="3">The sequence shown here is derived from an EMBL/GenBank/DDBJ whole genome shotgun (WGS) entry which is preliminary data.</text>
</comment>
<dbReference type="InterPro" id="IPR056004">
    <property type="entry name" value="DUF7582"/>
</dbReference>
<dbReference type="EMBL" id="AQGS01000021">
    <property type="protein sequence ID" value="EPS45163.1"/>
    <property type="molecule type" value="Genomic_DNA"/>
</dbReference>
<evidence type="ECO:0000259" key="2">
    <source>
        <dbReference type="Pfam" id="PF24483"/>
    </source>
</evidence>
<organism evidence="3 4">
    <name type="scientific">Dactylellina haptotyla (strain CBS 200.50)</name>
    <name type="common">Nematode-trapping fungus</name>
    <name type="synonym">Monacrosporium haptotylum</name>
    <dbReference type="NCBI Taxonomy" id="1284197"/>
    <lineage>
        <taxon>Eukaryota</taxon>
        <taxon>Fungi</taxon>
        <taxon>Dikarya</taxon>
        <taxon>Ascomycota</taxon>
        <taxon>Pezizomycotina</taxon>
        <taxon>Orbiliomycetes</taxon>
        <taxon>Orbiliales</taxon>
        <taxon>Orbiliaceae</taxon>
        <taxon>Dactylellina</taxon>
    </lineage>
</organism>
<feature type="compositionally biased region" description="Low complexity" evidence="1">
    <location>
        <begin position="58"/>
        <end position="69"/>
    </location>
</feature>
<proteinExistence type="predicted"/>
<sequence length="371" mass="41643">MGPSQSREQRRLQRKHRHQRNQRIQEREVAEAEEQEREERTQQEEEEAPPPPSPSPQPQMSSYHSESSSTPYGYSPTAPVPRRTSSSRRTSRLSDHYRQSSHTPRGGGGGGRDSRAGGGRDSRAAAACYEGIDTPTLTTALAYTSNRLLAKTKSHHTFVVTGDVLFSLFFRSKPMTGSVSIIQTSALTDKQKDTLISAVLRAAEKYGIAREDWMNNSAEVDMRTVVGMGKGEVDEVIAWSLGQKEIVFSGDGMTLLAVDFVYEFRRMLHFLTRALEGGGEDEEGETVDLDDVVELVRRLVTVEGRGRSLRRGVVEGRYQRLVFSDYAWMMVGREYERRFGEKGLKEDDEESDDEDEGDRVGDSTSVWTDCS</sequence>
<dbReference type="Pfam" id="PF24483">
    <property type="entry name" value="DUF7582"/>
    <property type="match status" value="1"/>
</dbReference>
<reference evidence="3 4" key="1">
    <citation type="journal article" date="2013" name="PLoS Genet.">
        <title>Genomic mechanisms accounting for the adaptation to parasitism in nematode-trapping fungi.</title>
        <authorList>
            <person name="Meerupati T."/>
            <person name="Andersson K.M."/>
            <person name="Friman E."/>
            <person name="Kumar D."/>
            <person name="Tunlid A."/>
            <person name="Ahren D."/>
        </authorList>
    </citation>
    <scope>NUCLEOTIDE SEQUENCE [LARGE SCALE GENOMIC DNA]</scope>
    <source>
        <strain evidence="3 4">CBS 200.50</strain>
    </source>
</reference>
<protein>
    <recommendedName>
        <fullName evidence="2">DUF7582 domain-containing protein</fullName>
    </recommendedName>
</protein>
<evidence type="ECO:0000313" key="4">
    <source>
        <dbReference type="Proteomes" id="UP000015100"/>
    </source>
</evidence>
<feature type="domain" description="DUF7582" evidence="2">
    <location>
        <begin position="133"/>
        <end position="341"/>
    </location>
</feature>
<reference evidence="4" key="2">
    <citation type="submission" date="2013-04" db="EMBL/GenBank/DDBJ databases">
        <title>Genomic mechanisms accounting for the adaptation to parasitism in nematode-trapping fungi.</title>
        <authorList>
            <person name="Ahren D.G."/>
        </authorList>
    </citation>
    <scope>NUCLEOTIDE SEQUENCE [LARGE SCALE GENOMIC DNA]</scope>
    <source>
        <strain evidence="4">CBS 200.50</strain>
    </source>
</reference>